<dbReference type="EMBL" id="BTGU01000423">
    <property type="protein sequence ID" value="GMN67249.1"/>
    <property type="molecule type" value="Genomic_DNA"/>
</dbReference>
<gene>
    <name evidence="3" type="ORF">TIFTF001_036209</name>
    <name evidence="4" type="ORF">TIFTF001_036223</name>
    <name evidence="5" type="ORF">TIFTF001_036297</name>
    <name evidence="6" type="ORF">TIFTF001_036311</name>
</gene>
<accession>A0AA88EDB1</accession>
<evidence type="ECO:0000313" key="4">
    <source>
        <dbReference type="EMBL" id="GMN67159.1"/>
    </source>
</evidence>
<dbReference type="EMBL" id="BTGU01000422">
    <property type="protein sequence ID" value="GMN67244.1"/>
    <property type="molecule type" value="Genomic_DNA"/>
</dbReference>
<dbReference type="CDD" id="cd00118">
    <property type="entry name" value="LysM"/>
    <property type="match status" value="1"/>
</dbReference>
<dbReference type="PANTHER" id="PTHR47074">
    <property type="entry name" value="BNAC02G40300D PROTEIN"/>
    <property type="match status" value="1"/>
</dbReference>
<evidence type="ECO:0000256" key="1">
    <source>
        <dbReference type="SAM" id="MobiDB-lite"/>
    </source>
</evidence>
<evidence type="ECO:0000313" key="7">
    <source>
        <dbReference type="Proteomes" id="UP001187192"/>
    </source>
</evidence>
<organism evidence="5 7">
    <name type="scientific">Ficus carica</name>
    <name type="common">Common fig</name>
    <dbReference type="NCBI Taxonomy" id="3494"/>
    <lineage>
        <taxon>Eukaryota</taxon>
        <taxon>Viridiplantae</taxon>
        <taxon>Streptophyta</taxon>
        <taxon>Embryophyta</taxon>
        <taxon>Tracheophyta</taxon>
        <taxon>Spermatophyta</taxon>
        <taxon>Magnoliopsida</taxon>
        <taxon>eudicotyledons</taxon>
        <taxon>Gunneridae</taxon>
        <taxon>Pentapetalae</taxon>
        <taxon>rosids</taxon>
        <taxon>fabids</taxon>
        <taxon>Rosales</taxon>
        <taxon>Moraceae</taxon>
        <taxon>Ficeae</taxon>
        <taxon>Ficus</taxon>
    </lineage>
</organism>
<reference evidence="5" key="1">
    <citation type="submission" date="2023-07" db="EMBL/GenBank/DDBJ databases">
        <title>draft genome sequence of fig (Ficus carica).</title>
        <authorList>
            <person name="Takahashi T."/>
            <person name="Nishimura K."/>
        </authorList>
    </citation>
    <scope>NUCLEOTIDE SEQUENCE</scope>
</reference>
<sequence length="371" mass="40353">MCPTAREVWWNLALRRVLDSFKGGPISNLCLHIADNSRGDDVAIFCMLLWFIWFDRNRWVFEGKCDSPEEVLSRADGCVKINVDVAIEVATGFVGIGVVARDNCGLVLGAVSRRMAGNFSPHVGECLAVREGSWFAFARGYKDWIVETDALNVYNTVNSPEQLSFEANVINNIDSCRQGCNKGGTDSESKLALCFQNKTNLHKDFSLFILTVFSLNPRNPQSEPPQSPHPAISMSGSESDPHASGDSNDSAVAKTAGFVVASGIAMSIFKALNPLTKNGGTEPPPLADSTQLNQIPSEPLPPIDPIVKQIMTWVDQAETKPPESSRRTIQIVKGDTLWGLSRKYGVSIAAIKEANGLKGDTIYAGKKLIIP</sequence>
<dbReference type="InterPro" id="IPR018392">
    <property type="entry name" value="LysM"/>
</dbReference>
<dbReference type="InterPro" id="IPR012337">
    <property type="entry name" value="RNaseH-like_sf"/>
</dbReference>
<dbReference type="Gene3D" id="3.10.350.10">
    <property type="entry name" value="LysM domain"/>
    <property type="match status" value="1"/>
</dbReference>
<dbReference type="Proteomes" id="UP001187192">
    <property type="component" value="Unassembled WGS sequence"/>
</dbReference>
<dbReference type="PROSITE" id="PS51782">
    <property type="entry name" value="LYSM"/>
    <property type="match status" value="1"/>
</dbReference>
<evidence type="ECO:0000259" key="2">
    <source>
        <dbReference type="PROSITE" id="PS51782"/>
    </source>
</evidence>
<dbReference type="InterPro" id="IPR052929">
    <property type="entry name" value="RNase_H-like_EbsB-rel"/>
</dbReference>
<dbReference type="GO" id="GO:0003676">
    <property type="term" value="F:nucleic acid binding"/>
    <property type="evidence" value="ECO:0007669"/>
    <property type="project" value="InterPro"/>
</dbReference>
<feature type="region of interest" description="Disordered" evidence="1">
    <location>
        <begin position="218"/>
        <end position="250"/>
    </location>
</feature>
<dbReference type="Pfam" id="PF13456">
    <property type="entry name" value="RVT_3"/>
    <property type="match status" value="1"/>
</dbReference>
<dbReference type="SMART" id="SM00257">
    <property type="entry name" value="LysM"/>
    <property type="match status" value="1"/>
</dbReference>
<dbReference type="Pfam" id="PF01476">
    <property type="entry name" value="LysM"/>
    <property type="match status" value="1"/>
</dbReference>
<dbReference type="AlphaFoldDB" id="A0AA88EDB1"/>
<protein>
    <recommendedName>
        <fullName evidence="2">LysM domain-containing protein</fullName>
    </recommendedName>
</protein>
<name>A0AA88EDB1_FICCA</name>
<feature type="domain" description="LysM" evidence="2">
    <location>
        <begin position="327"/>
        <end position="370"/>
    </location>
</feature>
<dbReference type="EMBL" id="BTGU01000412">
    <property type="protein sequence ID" value="GMN67159.1"/>
    <property type="molecule type" value="Genomic_DNA"/>
</dbReference>
<comment type="caution">
    <text evidence="5">The sequence shown here is derived from an EMBL/GenBank/DDBJ whole genome shotgun (WGS) entry which is preliminary data.</text>
</comment>
<proteinExistence type="predicted"/>
<dbReference type="SUPFAM" id="SSF54106">
    <property type="entry name" value="LysM domain"/>
    <property type="match status" value="1"/>
</dbReference>
<dbReference type="PANTHER" id="PTHR47074:SF48">
    <property type="entry name" value="POLYNUCLEOTIDYL TRANSFERASE, RIBONUCLEASE H-LIKE SUPERFAMILY PROTEIN"/>
    <property type="match status" value="1"/>
</dbReference>
<dbReference type="GO" id="GO:0004523">
    <property type="term" value="F:RNA-DNA hybrid ribonuclease activity"/>
    <property type="evidence" value="ECO:0007669"/>
    <property type="project" value="InterPro"/>
</dbReference>
<evidence type="ECO:0000313" key="3">
    <source>
        <dbReference type="EMBL" id="GMN67154.1"/>
    </source>
</evidence>
<evidence type="ECO:0000313" key="6">
    <source>
        <dbReference type="EMBL" id="GMN67249.1"/>
    </source>
</evidence>
<dbReference type="InterPro" id="IPR036779">
    <property type="entry name" value="LysM_dom_sf"/>
</dbReference>
<dbReference type="EMBL" id="BTGU01000411">
    <property type="protein sequence ID" value="GMN67154.1"/>
    <property type="molecule type" value="Genomic_DNA"/>
</dbReference>
<dbReference type="SUPFAM" id="SSF53098">
    <property type="entry name" value="Ribonuclease H-like"/>
    <property type="match status" value="1"/>
</dbReference>
<dbReference type="InterPro" id="IPR002156">
    <property type="entry name" value="RNaseH_domain"/>
</dbReference>
<keyword evidence="7" id="KW-1185">Reference proteome</keyword>
<evidence type="ECO:0000313" key="5">
    <source>
        <dbReference type="EMBL" id="GMN67244.1"/>
    </source>
</evidence>